<evidence type="ECO:0000313" key="12">
    <source>
        <dbReference type="Proteomes" id="UP000242881"/>
    </source>
</evidence>
<dbReference type="Pfam" id="PF00425">
    <property type="entry name" value="Chorismate_bind"/>
    <property type="match status" value="1"/>
</dbReference>
<dbReference type="EMBL" id="PNIN01000078">
    <property type="protein sequence ID" value="PMP69294.1"/>
    <property type="molecule type" value="Genomic_DNA"/>
</dbReference>
<evidence type="ECO:0000256" key="5">
    <source>
        <dbReference type="ARBA" id="ARBA00022842"/>
    </source>
</evidence>
<dbReference type="AlphaFoldDB" id="A0A2J6WG61"/>
<dbReference type="Pfam" id="PF04715">
    <property type="entry name" value="Anth_synt_I_N"/>
    <property type="match status" value="1"/>
</dbReference>
<feature type="domain" description="Anthranilate synthase component I N-terminal" evidence="10">
    <location>
        <begin position="28"/>
        <end position="166"/>
    </location>
</feature>
<evidence type="ECO:0000256" key="8">
    <source>
        <dbReference type="ARBA" id="ARBA00047683"/>
    </source>
</evidence>
<reference evidence="11 12" key="1">
    <citation type="submission" date="2018-01" db="EMBL/GenBank/DDBJ databases">
        <title>Metagenomic assembled genomes from two thermal pools in the Uzon Caldera, Kamchatka, Russia.</title>
        <authorList>
            <person name="Wilkins L."/>
            <person name="Ettinger C."/>
        </authorList>
    </citation>
    <scope>NUCLEOTIDE SEQUENCE [LARGE SCALE GENOMIC DNA]</scope>
    <source>
        <strain evidence="11">ZAV-05</strain>
    </source>
</reference>
<proteinExistence type="predicted"/>
<dbReference type="GO" id="GO:0000162">
    <property type="term" value="P:L-tryptophan biosynthetic process"/>
    <property type="evidence" value="ECO:0007669"/>
    <property type="project" value="TreeGrafter"/>
</dbReference>
<accession>A0A2J6WG61</accession>
<evidence type="ECO:0000256" key="6">
    <source>
        <dbReference type="ARBA" id="ARBA00023239"/>
    </source>
</evidence>
<evidence type="ECO:0000259" key="9">
    <source>
        <dbReference type="Pfam" id="PF00425"/>
    </source>
</evidence>
<dbReference type="PANTHER" id="PTHR11236:SF48">
    <property type="entry name" value="ISOCHORISMATE SYNTHASE MENF"/>
    <property type="match status" value="1"/>
</dbReference>
<dbReference type="SUPFAM" id="SSF56322">
    <property type="entry name" value="ADC synthase"/>
    <property type="match status" value="1"/>
</dbReference>
<dbReference type="GO" id="GO:0004049">
    <property type="term" value="F:anthranilate synthase activity"/>
    <property type="evidence" value="ECO:0007669"/>
    <property type="project" value="UniProtKB-EC"/>
</dbReference>
<gene>
    <name evidence="11" type="ORF">C0187_07460</name>
</gene>
<dbReference type="InterPro" id="IPR015890">
    <property type="entry name" value="Chorismate_C"/>
</dbReference>
<dbReference type="PRINTS" id="PR00095">
    <property type="entry name" value="ANTSNTHASEI"/>
</dbReference>
<protein>
    <recommendedName>
        <fullName evidence="3">Anthranilate synthase component 1</fullName>
    </recommendedName>
</protein>
<feature type="domain" description="Chorismate-utilising enzyme C-terminal" evidence="9">
    <location>
        <begin position="217"/>
        <end position="465"/>
    </location>
</feature>
<keyword evidence="4" id="KW-0479">Metal-binding</keyword>
<dbReference type="PANTHER" id="PTHR11236">
    <property type="entry name" value="AMINOBENZOATE/ANTHRANILATE SYNTHASE"/>
    <property type="match status" value="1"/>
</dbReference>
<dbReference type="Gene3D" id="3.60.120.10">
    <property type="entry name" value="Anthranilate synthase"/>
    <property type="match status" value="1"/>
</dbReference>
<keyword evidence="6" id="KW-0456">Lyase</keyword>
<evidence type="ECO:0000313" key="11">
    <source>
        <dbReference type="EMBL" id="PMP69294.1"/>
    </source>
</evidence>
<evidence type="ECO:0000259" key="10">
    <source>
        <dbReference type="Pfam" id="PF04715"/>
    </source>
</evidence>
<comment type="function">
    <text evidence="7">Part of a heterotetrameric complex that catalyzes the two-step biosynthesis of anthranilate, an intermediate in the biosynthesis of L-tryptophan. In the first step, the glutamine-binding beta subunit (TrpG) of anthranilate synthase (AS) provides the glutamine amidotransferase activity which generates ammonia as a substrate that, along with chorismate, is used in the second step, catalyzed by the large alpha subunit of AS (TrpE) to produce anthranilate. In the absence of TrpG, TrpE can synthesize anthranilate directly from chorismate and high concentrations of ammonia.</text>
</comment>
<evidence type="ECO:0000256" key="2">
    <source>
        <dbReference type="ARBA" id="ARBA00011575"/>
    </source>
</evidence>
<sequence>MIFPEKERFLELSKSFNRVAVYREIAGDIFTPISLLRNFSNEKYLFLLESANLDKTFSRYSFFGINPTKILRFKGGKLLMESGSKKNEVDMNPIDFLNHEISTFNGYADNVFGDFCGGYVGYFGYEMANYFGFLRERLKEDSKSDLMALMLVEEFFVFDNHFGKMYAAKSVSTKGDPSKNYELALKRLNEMANIILSFNFDNFDSDSEVEIEKDFTKDQFVEKVKMIKTDIENGELIQCVLSNRYTLKGKINPVTLYRTLRNLNPSPYMFYLKFNDYVLTGSSPEIHLKVVGKKATLKPIAGTYAIGDDLEKIKKELLCDQKEVAEHLMLLDLARNDLYTGCNDVRVEKSFQAEVYSHVVHIVSEVSGVMRDGENALHLFMKTFPAGTVTGAPKVRAMELIDKYENSTRGFYAGCTGYISFNGNLDTCITIRSALVKKNETIFRAGAGIVYDSDPEKEYLEVERKLAALNAAIKRIKSLEVDNVFVN</sequence>
<dbReference type="Proteomes" id="UP000242881">
    <property type="component" value="Unassembled WGS sequence"/>
</dbReference>
<comment type="catalytic activity">
    <reaction evidence="8">
        <text>chorismate + L-glutamine = anthranilate + pyruvate + L-glutamate + H(+)</text>
        <dbReference type="Rhea" id="RHEA:21732"/>
        <dbReference type="ChEBI" id="CHEBI:15361"/>
        <dbReference type="ChEBI" id="CHEBI:15378"/>
        <dbReference type="ChEBI" id="CHEBI:16567"/>
        <dbReference type="ChEBI" id="CHEBI:29748"/>
        <dbReference type="ChEBI" id="CHEBI:29985"/>
        <dbReference type="ChEBI" id="CHEBI:58359"/>
        <dbReference type="EC" id="4.1.3.27"/>
    </reaction>
</comment>
<comment type="cofactor">
    <cofactor evidence="1">
        <name>Mg(2+)</name>
        <dbReference type="ChEBI" id="CHEBI:18420"/>
    </cofactor>
</comment>
<dbReference type="InterPro" id="IPR019999">
    <property type="entry name" value="Anth_synth_I-like"/>
</dbReference>
<evidence type="ECO:0000256" key="4">
    <source>
        <dbReference type="ARBA" id="ARBA00022723"/>
    </source>
</evidence>
<evidence type="ECO:0000256" key="3">
    <source>
        <dbReference type="ARBA" id="ARBA00020653"/>
    </source>
</evidence>
<dbReference type="GO" id="GO:0046872">
    <property type="term" value="F:metal ion binding"/>
    <property type="evidence" value="ECO:0007669"/>
    <property type="project" value="UniProtKB-KW"/>
</dbReference>
<comment type="subunit">
    <text evidence="2">Heterotetramer consisting of two non-identical subunits: a beta subunit (TrpG) and a large alpha subunit (TrpE).</text>
</comment>
<dbReference type="InterPro" id="IPR006805">
    <property type="entry name" value="Anth_synth_I_N"/>
</dbReference>
<name>A0A2J6WG61_9BACT</name>
<keyword evidence="5" id="KW-0460">Magnesium</keyword>
<evidence type="ECO:0000256" key="7">
    <source>
        <dbReference type="ARBA" id="ARBA00025634"/>
    </source>
</evidence>
<evidence type="ECO:0000256" key="1">
    <source>
        <dbReference type="ARBA" id="ARBA00001946"/>
    </source>
</evidence>
<dbReference type="InterPro" id="IPR005801">
    <property type="entry name" value="ADC_synthase"/>
</dbReference>
<comment type="caution">
    <text evidence="11">The sequence shown here is derived from an EMBL/GenBank/DDBJ whole genome shotgun (WGS) entry which is preliminary data.</text>
</comment>
<organism evidence="11 12">
    <name type="scientific">Calditerrivibrio nitroreducens</name>
    <dbReference type="NCBI Taxonomy" id="477976"/>
    <lineage>
        <taxon>Bacteria</taxon>
        <taxon>Pseudomonadati</taxon>
        <taxon>Deferribacterota</taxon>
        <taxon>Deferribacteres</taxon>
        <taxon>Deferribacterales</taxon>
        <taxon>Calditerrivibrionaceae</taxon>
    </lineage>
</organism>